<dbReference type="InterPro" id="IPR036291">
    <property type="entry name" value="NAD(P)-bd_dom_sf"/>
</dbReference>
<evidence type="ECO:0008006" key="3">
    <source>
        <dbReference type="Google" id="ProtNLM"/>
    </source>
</evidence>
<evidence type="ECO:0000313" key="2">
    <source>
        <dbReference type="Proteomes" id="UP001156882"/>
    </source>
</evidence>
<proteinExistence type="predicted"/>
<dbReference type="Gene3D" id="3.40.50.720">
    <property type="entry name" value="NAD(P)-binding Rossmann-like Domain"/>
    <property type="match status" value="1"/>
</dbReference>
<reference evidence="2" key="1">
    <citation type="journal article" date="2019" name="Int. J. Syst. Evol. Microbiol.">
        <title>The Global Catalogue of Microorganisms (GCM) 10K type strain sequencing project: providing services to taxonomists for standard genome sequencing and annotation.</title>
        <authorList>
            <consortium name="The Broad Institute Genomics Platform"/>
            <consortium name="The Broad Institute Genome Sequencing Center for Infectious Disease"/>
            <person name="Wu L."/>
            <person name="Ma J."/>
        </authorList>
    </citation>
    <scope>NUCLEOTIDE SEQUENCE [LARGE SCALE GENOMIC DNA]</scope>
    <source>
        <strain evidence="2">NBRC 101365</strain>
    </source>
</reference>
<keyword evidence="2" id="KW-1185">Reference proteome</keyword>
<gene>
    <name evidence="1" type="ORF">GCM10007874_57330</name>
</gene>
<evidence type="ECO:0000313" key="1">
    <source>
        <dbReference type="EMBL" id="GLS22713.1"/>
    </source>
</evidence>
<dbReference type="EMBL" id="BSPC01000066">
    <property type="protein sequence ID" value="GLS22713.1"/>
    <property type="molecule type" value="Genomic_DNA"/>
</dbReference>
<dbReference type="Proteomes" id="UP001156882">
    <property type="component" value="Unassembled WGS sequence"/>
</dbReference>
<protein>
    <recommendedName>
        <fullName evidence="3">dTDP-4-dehydrorhamnose reductase</fullName>
    </recommendedName>
</protein>
<name>A0ABQ6CQV7_9HYPH</name>
<organism evidence="1 2">
    <name type="scientific">Labrys miyagiensis</name>
    <dbReference type="NCBI Taxonomy" id="346912"/>
    <lineage>
        <taxon>Bacteria</taxon>
        <taxon>Pseudomonadati</taxon>
        <taxon>Pseudomonadota</taxon>
        <taxon>Alphaproteobacteria</taxon>
        <taxon>Hyphomicrobiales</taxon>
        <taxon>Xanthobacteraceae</taxon>
        <taxon>Labrys</taxon>
    </lineage>
</organism>
<dbReference type="SUPFAM" id="SSF51735">
    <property type="entry name" value="NAD(P)-binding Rossmann-fold domains"/>
    <property type="match status" value="1"/>
</dbReference>
<comment type="caution">
    <text evidence="1">The sequence shown here is derived from an EMBL/GenBank/DDBJ whole genome shotgun (WGS) entry which is preliminary data.</text>
</comment>
<sequence>MEHSVDALTAIAARGEGGIYQVSGASDASYYEIASYLASRIGAESSLVRPCSAGSRGLPAEEITPFTSLDCARLSDLTGFHPPQPLNVIEEALLSESES</sequence>
<accession>A0ABQ6CQV7</accession>